<dbReference type="Pfam" id="PF00216">
    <property type="entry name" value="Bac_DNA_binding"/>
    <property type="match status" value="1"/>
</dbReference>
<dbReference type="GO" id="GO:0030261">
    <property type="term" value="P:chromosome condensation"/>
    <property type="evidence" value="ECO:0007669"/>
    <property type="project" value="UniProtKB-KW"/>
</dbReference>
<evidence type="ECO:0008006" key="7">
    <source>
        <dbReference type="Google" id="ProtNLM"/>
    </source>
</evidence>
<dbReference type="PANTHER" id="PTHR33175">
    <property type="entry name" value="DNA-BINDING PROTEIN HU"/>
    <property type="match status" value="1"/>
</dbReference>
<evidence type="ECO:0000256" key="3">
    <source>
        <dbReference type="ARBA" id="ARBA00023125"/>
    </source>
</evidence>
<dbReference type="SMART" id="SM00411">
    <property type="entry name" value="BHL"/>
    <property type="match status" value="1"/>
</dbReference>
<dbReference type="InterPro" id="IPR010992">
    <property type="entry name" value="IHF-like_DNA-bd_dom_sf"/>
</dbReference>
<evidence type="ECO:0000256" key="1">
    <source>
        <dbReference type="ARBA" id="ARBA00010529"/>
    </source>
</evidence>
<evidence type="ECO:0000256" key="2">
    <source>
        <dbReference type="ARBA" id="ARBA00023067"/>
    </source>
</evidence>
<dbReference type="EMBL" id="AQHV01000021">
    <property type="protein sequence ID" value="KKB48721.1"/>
    <property type="molecule type" value="Genomic_DNA"/>
</dbReference>
<comment type="similarity">
    <text evidence="1 4">Belongs to the bacterial histone-like protein family.</text>
</comment>
<dbReference type="GO" id="GO:0003677">
    <property type="term" value="F:DNA binding"/>
    <property type="evidence" value="ECO:0007669"/>
    <property type="project" value="UniProtKB-KW"/>
</dbReference>
<dbReference type="GO" id="GO:0005829">
    <property type="term" value="C:cytosol"/>
    <property type="evidence" value="ECO:0007669"/>
    <property type="project" value="TreeGrafter"/>
</dbReference>
<sequence>MNKTQIVRMLAERLDITLVDSRIYLNTLLDIVVEGVITDEKVGIHEFGKIFILPQSRRQVRNPRTGEKVMLNPRKTIRLKPCEALIEKINKQ</sequence>
<dbReference type="PATRIC" id="fig|927665.4.peg.4058"/>
<dbReference type="Gene3D" id="4.10.520.10">
    <property type="entry name" value="IHF-like DNA-binding proteins"/>
    <property type="match status" value="1"/>
</dbReference>
<dbReference type="RefSeq" id="WP_046147177.1">
    <property type="nucleotide sequence ID" value="NZ_KQ033913.1"/>
</dbReference>
<dbReference type="Proteomes" id="UP000033047">
    <property type="component" value="Unassembled WGS sequence"/>
</dbReference>
<keyword evidence="3" id="KW-0238">DNA-binding</keyword>
<evidence type="ECO:0000256" key="4">
    <source>
        <dbReference type="RuleBase" id="RU003939"/>
    </source>
</evidence>
<proteinExistence type="inferred from homology"/>
<dbReference type="PANTHER" id="PTHR33175:SF3">
    <property type="entry name" value="DNA-BINDING PROTEIN HU-BETA"/>
    <property type="match status" value="1"/>
</dbReference>
<dbReference type="SUPFAM" id="SSF47729">
    <property type="entry name" value="IHF-like DNA-binding proteins"/>
    <property type="match status" value="1"/>
</dbReference>
<dbReference type="AlphaFoldDB" id="A0A0F5IT46"/>
<reference evidence="5 6" key="1">
    <citation type="submission" date="2013-04" db="EMBL/GenBank/DDBJ databases">
        <title>The Genome Sequence of Parabacteroides goldsteinii DSM 19448.</title>
        <authorList>
            <consortium name="The Broad Institute Genomics Platform"/>
            <person name="Earl A."/>
            <person name="Ward D."/>
            <person name="Feldgarden M."/>
            <person name="Gevers D."/>
            <person name="Martens E."/>
            <person name="Sakamoto M."/>
            <person name="Benno Y."/>
            <person name="Song Y."/>
            <person name="Liu C."/>
            <person name="Lee J."/>
            <person name="Bolanos M."/>
            <person name="Vaisanen M.L."/>
            <person name="Finegold S.M."/>
            <person name="Walker B."/>
            <person name="Young S."/>
            <person name="Zeng Q."/>
            <person name="Gargeya S."/>
            <person name="Fitzgerald M."/>
            <person name="Haas B."/>
            <person name="Abouelleil A."/>
            <person name="Allen A.W."/>
            <person name="Alvarado L."/>
            <person name="Arachchi H.M."/>
            <person name="Berlin A.M."/>
            <person name="Chapman S.B."/>
            <person name="Gainer-Dewar J."/>
            <person name="Goldberg J."/>
            <person name="Griggs A."/>
            <person name="Gujja S."/>
            <person name="Hansen M."/>
            <person name="Howarth C."/>
            <person name="Imamovic A."/>
            <person name="Ireland A."/>
            <person name="Larimer J."/>
            <person name="McCowan C."/>
            <person name="Murphy C."/>
            <person name="Pearson M."/>
            <person name="Poon T.W."/>
            <person name="Priest M."/>
            <person name="Roberts A."/>
            <person name="Saif S."/>
            <person name="Shea T."/>
            <person name="Sisk P."/>
            <person name="Sykes S."/>
            <person name="Wortman J."/>
            <person name="Nusbaum C."/>
            <person name="Birren B."/>
        </authorList>
    </citation>
    <scope>NUCLEOTIDE SEQUENCE [LARGE SCALE GENOMIC DNA]</scope>
    <source>
        <strain evidence="5 6">DSM 19448</strain>
    </source>
</reference>
<protein>
    <recommendedName>
        <fullName evidence="7">HU family DNA-binding protein</fullName>
    </recommendedName>
</protein>
<evidence type="ECO:0000313" key="6">
    <source>
        <dbReference type="Proteomes" id="UP000033047"/>
    </source>
</evidence>
<dbReference type="HOGENOM" id="CLU_105066_3_3_10"/>
<keyword evidence="2" id="KW-0226">DNA condensation</keyword>
<dbReference type="InterPro" id="IPR000119">
    <property type="entry name" value="Hist_DNA-bd"/>
</dbReference>
<comment type="caution">
    <text evidence="5">The sequence shown here is derived from an EMBL/GenBank/DDBJ whole genome shotgun (WGS) entry which is preliminary data.</text>
</comment>
<organism evidence="5 6">
    <name type="scientific">Parabacteroides goldsteinii DSM 19448 = WAL 12034</name>
    <dbReference type="NCBI Taxonomy" id="927665"/>
    <lineage>
        <taxon>Bacteria</taxon>
        <taxon>Pseudomonadati</taxon>
        <taxon>Bacteroidota</taxon>
        <taxon>Bacteroidia</taxon>
        <taxon>Bacteroidales</taxon>
        <taxon>Tannerellaceae</taxon>
        <taxon>Parabacteroides</taxon>
    </lineage>
</organism>
<name>A0A0F5IT46_9BACT</name>
<dbReference type="CDD" id="cd13832">
    <property type="entry name" value="IHF"/>
    <property type="match status" value="1"/>
</dbReference>
<dbReference type="GO" id="GO:0030527">
    <property type="term" value="F:structural constituent of chromatin"/>
    <property type="evidence" value="ECO:0007669"/>
    <property type="project" value="InterPro"/>
</dbReference>
<accession>A0A0F5IT46</accession>
<gene>
    <name evidence="5" type="ORF">HMPREF1535_03950</name>
</gene>
<evidence type="ECO:0000313" key="5">
    <source>
        <dbReference type="EMBL" id="KKB48721.1"/>
    </source>
</evidence>